<dbReference type="GO" id="GO:0004519">
    <property type="term" value="F:endonuclease activity"/>
    <property type="evidence" value="ECO:0007669"/>
    <property type="project" value="UniProtKB-KW"/>
</dbReference>
<sequence length="103" mass="12495">MRRIEMRERTPCVYMLASQRMGTLYVGATSAPKQRIWQHRNGLLPGFTREHRVHLLVWFELHTTMESAIRREKLIKKWKRDWKIELIEHGNGAWRDLYDDICM</sequence>
<evidence type="ECO:0000259" key="2">
    <source>
        <dbReference type="PROSITE" id="PS50164"/>
    </source>
</evidence>
<dbReference type="CDD" id="cd10448">
    <property type="entry name" value="GIY-YIG_unchar_3"/>
    <property type="match status" value="1"/>
</dbReference>
<dbReference type="Proteomes" id="UP000521199">
    <property type="component" value="Unassembled WGS sequence"/>
</dbReference>
<dbReference type="InterPro" id="IPR000305">
    <property type="entry name" value="GIY-YIG_endonuc"/>
</dbReference>
<keyword evidence="3" id="KW-0378">Hydrolase</keyword>
<dbReference type="PANTHER" id="PTHR34477">
    <property type="entry name" value="UPF0213 PROTEIN YHBQ"/>
    <property type="match status" value="1"/>
</dbReference>
<dbReference type="Pfam" id="PF01541">
    <property type="entry name" value="GIY-YIG"/>
    <property type="match status" value="1"/>
</dbReference>
<gene>
    <name evidence="3" type="ORF">HNQ52_001335</name>
</gene>
<dbReference type="PANTHER" id="PTHR34477:SF5">
    <property type="entry name" value="BSL5627 PROTEIN"/>
    <property type="match status" value="1"/>
</dbReference>
<comment type="similarity">
    <text evidence="1">Belongs to the UPF0213 family.</text>
</comment>
<evidence type="ECO:0000256" key="1">
    <source>
        <dbReference type="ARBA" id="ARBA00007435"/>
    </source>
</evidence>
<evidence type="ECO:0000313" key="3">
    <source>
        <dbReference type="EMBL" id="MBB5207806.1"/>
    </source>
</evidence>
<dbReference type="PROSITE" id="PS50164">
    <property type="entry name" value="GIY_YIG"/>
    <property type="match status" value="1"/>
</dbReference>
<dbReference type="InterPro" id="IPR050190">
    <property type="entry name" value="UPF0213_domain"/>
</dbReference>
<accession>A0A7W8D4J4</accession>
<name>A0A7W8D4J4_9GAMM</name>
<dbReference type="EMBL" id="JACHHP010000002">
    <property type="protein sequence ID" value="MBB5207806.1"/>
    <property type="molecule type" value="Genomic_DNA"/>
</dbReference>
<dbReference type="AlphaFoldDB" id="A0A7W8D4J4"/>
<keyword evidence="3" id="KW-0255">Endonuclease</keyword>
<evidence type="ECO:0000313" key="4">
    <source>
        <dbReference type="Proteomes" id="UP000521199"/>
    </source>
</evidence>
<organism evidence="3 4">
    <name type="scientific">Chiayiivirga flava</name>
    <dbReference type="NCBI Taxonomy" id="659595"/>
    <lineage>
        <taxon>Bacteria</taxon>
        <taxon>Pseudomonadati</taxon>
        <taxon>Pseudomonadota</taxon>
        <taxon>Gammaproteobacteria</taxon>
        <taxon>Lysobacterales</taxon>
        <taxon>Lysobacteraceae</taxon>
        <taxon>Chiayiivirga</taxon>
    </lineage>
</organism>
<proteinExistence type="inferred from homology"/>
<feature type="domain" description="GIY-YIG" evidence="2">
    <location>
        <begin position="9"/>
        <end position="85"/>
    </location>
</feature>
<dbReference type="SUPFAM" id="SSF82771">
    <property type="entry name" value="GIY-YIG endonuclease"/>
    <property type="match status" value="1"/>
</dbReference>
<protein>
    <submittedName>
        <fullName evidence="3">Putative endonuclease</fullName>
    </submittedName>
</protein>
<dbReference type="InterPro" id="IPR035901">
    <property type="entry name" value="GIY-YIG_endonuc_sf"/>
</dbReference>
<keyword evidence="4" id="KW-1185">Reference proteome</keyword>
<comment type="caution">
    <text evidence="3">The sequence shown here is derived from an EMBL/GenBank/DDBJ whole genome shotgun (WGS) entry which is preliminary data.</text>
</comment>
<dbReference type="Gene3D" id="3.40.1440.10">
    <property type="entry name" value="GIY-YIG endonuclease"/>
    <property type="match status" value="1"/>
</dbReference>
<dbReference type="RefSeq" id="WP_425486479.1">
    <property type="nucleotide sequence ID" value="NZ_JACHHP010000002.1"/>
</dbReference>
<reference evidence="3 4" key="1">
    <citation type="submission" date="2020-08" db="EMBL/GenBank/DDBJ databases">
        <title>Genomic Encyclopedia of Type Strains, Phase IV (KMG-IV): sequencing the most valuable type-strain genomes for metagenomic binning, comparative biology and taxonomic classification.</title>
        <authorList>
            <person name="Goeker M."/>
        </authorList>
    </citation>
    <scope>NUCLEOTIDE SEQUENCE [LARGE SCALE GENOMIC DNA]</scope>
    <source>
        <strain evidence="3 4">DSM 24163</strain>
    </source>
</reference>
<keyword evidence="3" id="KW-0540">Nuclease</keyword>